<dbReference type="VEuPathDB" id="PiroplasmaDB:BOVATA_039940"/>
<dbReference type="InterPro" id="IPR012617">
    <property type="entry name" value="AATF_C"/>
</dbReference>
<dbReference type="Pfam" id="PF08164">
    <property type="entry name" value="TRAUB"/>
    <property type="match status" value="1"/>
</dbReference>
<dbReference type="PANTHER" id="PTHR15565">
    <property type="entry name" value="AATF PROTEIN APOPTOSIS ANTAGONIZING TRANSCRIPTION FACTOR"/>
    <property type="match status" value="1"/>
</dbReference>
<evidence type="ECO:0000259" key="2">
    <source>
        <dbReference type="Pfam" id="PF08164"/>
    </source>
</evidence>
<dbReference type="OrthoDB" id="365740at2759"/>
<evidence type="ECO:0000313" key="4">
    <source>
        <dbReference type="Proteomes" id="UP000236319"/>
    </source>
</evidence>
<feature type="region of interest" description="Disordered" evidence="1">
    <location>
        <begin position="186"/>
        <end position="205"/>
    </location>
</feature>
<dbReference type="AlphaFoldDB" id="A0A2H6KHP6"/>
<reference evidence="3 4" key="1">
    <citation type="journal article" date="2017" name="BMC Genomics">
        <title>Whole-genome assembly of Babesia ovata and comparative genomics between closely related pathogens.</title>
        <authorList>
            <person name="Yamagishi J."/>
            <person name="Asada M."/>
            <person name="Hakimi H."/>
            <person name="Tanaka T.Q."/>
            <person name="Sugimoto C."/>
            <person name="Kawazu S."/>
        </authorList>
    </citation>
    <scope>NUCLEOTIDE SEQUENCE [LARGE SCALE GENOMIC DNA]</scope>
    <source>
        <strain evidence="3 4">Miyake</strain>
    </source>
</reference>
<evidence type="ECO:0000256" key="1">
    <source>
        <dbReference type="SAM" id="MobiDB-lite"/>
    </source>
</evidence>
<evidence type="ECO:0000313" key="3">
    <source>
        <dbReference type="EMBL" id="GBE62501.1"/>
    </source>
</evidence>
<comment type="caution">
    <text evidence="3">The sequence shown here is derived from an EMBL/GenBank/DDBJ whole genome shotgun (WGS) entry which is preliminary data.</text>
</comment>
<proteinExistence type="predicted"/>
<dbReference type="EMBL" id="BDSA01000005">
    <property type="protein sequence ID" value="GBE62501.1"/>
    <property type="molecule type" value="Genomic_DNA"/>
</dbReference>
<dbReference type="GeneID" id="39876271"/>
<dbReference type="Proteomes" id="UP000236319">
    <property type="component" value="Unassembled WGS sequence"/>
</dbReference>
<feature type="compositionally biased region" description="Basic and acidic residues" evidence="1">
    <location>
        <begin position="186"/>
        <end position="200"/>
    </location>
</feature>
<keyword evidence="4" id="KW-1185">Reference proteome</keyword>
<dbReference type="GO" id="GO:0005730">
    <property type="term" value="C:nucleolus"/>
    <property type="evidence" value="ECO:0007669"/>
    <property type="project" value="TreeGrafter"/>
</dbReference>
<protein>
    <submittedName>
        <fullName evidence="3">TRAUB domain containing protein</fullName>
    </submittedName>
</protein>
<gene>
    <name evidence="3" type="ORF">BOVATA_039940</name>
</gene>
<name>A0A2H6KHP6_9APIC</name>
<dbReference type="RefSeq" id="XP_028868744.1">
    <property type="nucleotide sequence ID" value="XM_029012911.1"/>
</dbReference>
<sequence length="379" mass="42247">MRCRVASLYYEERRKSGTAEGTSGKATVYYLPESDPVAGTAPKVFGQHVALATPLAVEGKKLNLADGDPFESIDILPKRRDEILGRLDHWNQETNVKVDKSFEVLSKSISSQVHYFLDNNADFLKKARPSKIPDNVIGYELLRDKLGLQECRKIILSGLYNDQLFYVQLLRFLIQTGAESDANLREEEQQLRNDHSDKPRMSVAKTSKSRRLRYTVIEKLQNFVVSAFSGLAKSEQERTRKKAVTSPDVVDLIISLPNGLGGGAGTSALERGIMAGIRRHEIFVSNDGHKFGEVVEECSGILTDGSADEVVLKVPLKHATRAVSVCESLKRRFADIKVAIELRNIFVSLPNRRAQIHAEWEIRSGAAPVHAVRDTDFTS</sequence>
<dbReference type="PANTHER" id="PTHR15565:SF0">
    <property type="entry name" value="PROTEIN AATF"/>
    <property type="match status" value="1"/>
</dbReference>
<feature type="domain" description="Apoptosis-antagonizing transcription factor C-terminal" evidence="2">
    <location>
        <begin position="166"/>
        <end position="230"/>
    </location>
</feature>
<organism evidence="3 4">
    <name type="scientific">Babesia ovata</name>
    <dbReference type="NCBI Taxonomy" id="189622"/>
    <lineage>
        <taxon>Eukaryota</taxon>
        <taxon>Sar</taxon>
        <taxon>Alveolata</taxon>
        <taxon>Apicomplexa</taxon>
        <taxon>Aconoidasida</taxon>
        <taxon>Piroplasmida</taxon>
        <taxon>Babesiidae</taxon>
        <taxon>Babesia</taxon>
    </lineage>
</organism>
<dbReference type="InterPro" id="IPR039223">
    <property type="entry name" value="AATF/Bfr2"/>
</dbReference>
<accession>A0A2H6KHP6</accession>